<accession>A0A6A4H9J8</accession>
<organism evidence="1 2">
    <name type="scientific">Gymnopus androsaceus JB14</name>
    <dbReference type="NCBI Taxonomy" id="1447944"/>
    <lineage>
        <taxon>Eukaryota</taxon>
        <taxon>Fungi</taxon>
        <taxon>Dikarya</taxon>
        <taxon>Basidiomycota</taxon>
        <taxon>Agaricomycotina</taxon>
        <taxon>Agaricomycetes</taxon>
        <taxon>Agaricomycetidae</taxon>
        <taxon>Agaricales</taxon>
        <taxon>Marasmiineae</taxon>
        <taxon>Omphalotaceae</taxon>
        <taxon>Gymnopus</taxon>
    </lineage>
</organism>
<gene>
    <name evidence="1" type="ORF">BT96DRAFT_943585</name>
</gene>
<dbReference type="OrthoDB" id="2529242at2759"/>
<reference evidence="1" key="1">
    <citation type="journal article" date="2019" name="Environ. Microbiol.">
        <title>Fungal ecological strategies reflected in gene transcription - a case study of two litter decomposers.</title>
        <authorList>
            <person name="Barbi F."/>
            <person name="Kohler A."/>
            <person name="Barry K."/>
            <person name="Baskaran P."/>
            <person name="Daum C."/>
            <person name="Fauchery L."/>
            <person name="Ihrmark K."/>
            <person name="Kuo A."/>
            <person name="LaButti K."/>
            <person name="Lipzen A."/>
            <person name="Morin E."/>
            <person name="Grigoriev I.V."/>
            <person name="Henrissat B."/>
            <person name="Lindahl B."/>
            <person name="Martin F."/>
        </authorList>
    </citation>
    <scope>NUCLEOTIDE SEQUENCE</scope>
    <source>
        <strain evidence="1">JB14</strain>
    </source>
</reference>
<dbReference type="AlphaFoldDB" id="A0A6A4H9J8"/>
<name>A0A6A4H9J8_9AGAR</name>
<evidence type="ECO:0000313" key="2">
    <source>
        <dbReference type="Proteomes" id="UP000799118"/>
    </source>
</evidence>
<dbReference type="EMBL" id="ML769562">
    <property type="protein sequence ID" value="KAE9393845.1"/>
    <property type="molecule type" value="Genomic_DNA"/>
</dbReference>
<protein>
    <submittedName>
        <fullName evidence="1">Uncharacterized protein</fullName>
    </submittedName>
</protein>
<keyword evidence="2" id="KW-1185">Reference proteome</keyword>
<dbReference type="Proteomes" id="UP000799118">
    <property type="component" value="Unassembled WGS sequence"/>
</dbReference>
<evidence type="ECO:0000313" key="1">
    <source>
        <dbReference type="EMBL" id="KAE9393845.1"/>
    </source>
</evidence>
<proteinExistence type="predicted"/>
<sequence length="370" mass="40647">MNHVAWNFDGKQLTRLSLMSRCCNNRAFKQLRIRSATSVSGPQTLTSGSFDLNPSPPPVFSLPVTPPNVRAVHLAKHKKSYSIPAGKFFFGLVDDMNEIDALTAGALPLLVPGLKVGDDMKGVSQETSTSRTRIEGKIARLFRALNEFGGELSSPEIHSTLLGLGKGLPRLGNIVTARLLLINEISLVCLVWVSERRCSVLELLEQRRCLVLELLEAGRAIESKLRQHTALPGNVEFCRNTVFGADSIPNDLFNLRGTPEETARSTAPLEWVMSTRSLGLRAKLPHGVDTARSSIDEPSAASTVTLFEEFVNGLQFGPQADSTPRRSVAHKRIFEDIVPPFRPAITECRPPLPTSSPANRRSSIVYIYQI</sequence>